<dbReference type="InterPro" id="IPR027417">
    <property type="entry name" value="P-loop_NTPase"/>
</dbReference>
<evidence type="ECO:0000256" key="3">
    <source>
        <dbReference type="ARBA" id="ARBA00005043"/>
    </source>
</evidence>
<evidence type="ECO:0000313" key="9">
    <source>
        <dbReference type="EMBL" id="RKU47932.1"/>
    </source>
</evidence>
<keyword evidence="10" id="KW-1185">Reference proteome</keyword>
<dbReference type="GO" id="GO:0005829">
    <property type="term" value="C:cytosol"/>
    <property type="evidence" value="ECO:0007669"/>
    <property type="project" value="TreeGrafter"/>
</dbReference>
<dbReference type="PANTHER" id="PTHR15641">
    <property type="entry name" value="ELONGATOR COMPLEX PROTEIN 5"/>
    <property type="match status" value="1"/>
</dbReference>
<dbReference type="EMBL" id="QVQW01000007">
    <property type="protein sequence ID" value="RKU47932.1"/>
    <property type="molecule type" value="Genomic_DNA"/>
</dbReference>
<dbReference type="UniPathway" id="UPA00988"/>
<comment type="similarity">
    <text evidence="4">Belongs to the ELP5 family.</text>
</comment>
<proteinExistence type="inferred from homology"/>
<name>A0A420YJ61_9PEZI</name>
<dbReference type="Proteomes" id="UP000275385">
    <property type="component" value="Unassembled WGS sequence"/>
</dbReference>
<dbReference type="Pfam" id="PF10483">
    <property type="entry name" value="Elong_Iki1"/>
    <property type="match status" value="1"/>
</dbReference>
<dbReference type="GO" id="GO:0000049">
    <property type="term" value="F:tRNA binding"/>
    <property type="evidence" value="ECO:0007669"/>
    <property type="project" value="TreeGrafter"/>
</dbReference>
<dbReference type="PANTHER" id="PTHR15641:SF1">
    <property type="entry name" value="ELONGATOR COMPLEX PROTEIN 5"/>
    <property type="match status" value="1"/>
</dbReference>
<protein>
    <recommendedName>
        <fullName evidence="5">Elongator complex protein 5</fullName>
    </recommendedName>
</protein>
<evidence type="ECO:0000256" key="8">
    <source>
        <dbReference type="ARBA" id="ARBA00023242"/>
    </source>
</evidence>
<organism evidence="9 10">
    <name type="scientific">Coniochaeta pulveracea</name>
    <dbReference type="NCBI Taxonomy" id="177199"/>
    <lineage>
        <taxon>Eukaryota</taxon>
        <taxon>Fungi</taxon>
        <taxon>Dikarya</taxon>
        <taxon>Ascomycota</taxon>
        <taxon>Pezizomycotina</taxon>
        <taxon>Sordariomycetes</taxon>
        <taxon>Sordariomycetidae</taxon>
        <taxon>Coniochaetales</taxon>
        <taxon>Coniochaetaceae</taxon>
        <taxon>Coniochaeta</taxon>
    </lineage>
</organism>
<dbReference type="InterPro" id="IPR019519">
    <property type="entry name" value="Elp5"/>
</dbReference>
<dbReference type="AlphaFoldDB" id="A0A420YJ61"/>
<evidence type="ECO:0000256" key="4">
    <source>
        <dbReference type="ARBA" id="ARBA00009567"/>
    </source>
</evidence>
<dbReference type="GO" id="GO:0005634">
    <property type="term" value="C:nucleus"/>
    <property type="evidence" value="ECO:0007669"/>
    <property type="project" value="UniProtKB-SubCell"/>
</dbReference>
<reference evidence="9 10" key="1">
    <citation type="submission" date="2018-08" db="EMBL/GenBank/DDBJ databases">
        <title>Draft genome of the lignicolous fungus Coniochaeta pulveracea.</title>
        <authorList>
            <person name="Borstlap C.J."/>
            <person name="De Witt R.N."/>
            <person name="Botha A."/>
            <person name="Volschenk H."/>
        </authorList>
    </citation>
    <scope>NUCLEOTIDE SEQUENCE [LARGE SCALE GENOMIC DNA]</scope>
    <source>
        <strain evidence="9 10">CAB683</strain>
    </source>
</reference>
<dbReference type="OrthoDB" id="166907at2759"/>
<sequence length="341" mass="37058">MAPSAQSHSRSHSLLLVQKLLNLRDSASPLTLVLDTIEQSASPLLREFMSRAKISRAKTIFVSYATVKKPRDADVFIKARDKSLKALRAEIASHCPPPSATPAKTAPAQKALLIIDSLNPLASSTPQLLSSFLSSIIAPGTSLIAVYHTDVPLVLPRTVSEYEPHPLTILSHLATAIFRISSLSHAIEIKRAQNRSLPEPDFGLGEGKEGVLIGLRKDDAGPGIVLEMEMRRRSGRSVSEKFLLLANNPDAPPGPGSISLLSDHPLFKAPEGEGQGGHEADEIELMDATFNLGLTDKQRKDREGIVLPYFDAQTDVGFGEGGRILYDMGREDDFDEEEDEI</sequence>
<keyword evidence="8" id="KW-0539">Nucleus</keyword>
<comment type="caution">
    <text evidence="9">The sequence shown here is derived from an EMBL/GenBank/DDBJ whole genome shotgun (WGS) entry which is preliminary data.</text>
</comment>
<keyword evidence="6" id="KW-0963">Cytoplasm</keyword>
<dbReference type="GO" id="GO:0033588">
    <property type="term" value="C:elongator holoenzyme complex"/>
    <property type="evidence" value="ECO:0007669"/>
    <property type="project" value="InterPro"/>
</dbReference>
<comment type="subcellular location">
    <subcellularLocation>
        <location evidence="2">Cytoplasm</location>
    </subcellularLocation>
    <subcellularLocation>
        <location evidence="1">Nucleus</location>
    </subcellularLocation>
</comment>
<evidence type="ECO:0000256" key="5">
    <source>
        <dbReference type="ARBA" id="ARBA00020264"/>
    </source>
</evidence>
<evidence type="ECO:0000256" key="7">
    <source>
        <dbReference type="ARBA" id="ARBA00022694"/>
    </source>
</evidence>
<dbReference type="STRING" id="177199.A0A420YJ61"/>
<gene>
    <name evidence="9" type="ORF">DL546_009392</name>
</gene>
<evidence type="ECO:0000256" key="6">
    <source>
        <dbReference type="ARBA" id="ARBA00022490"/>
    </source>
</evidence>
<evidence type="ECO:0000313" key="10">
    <source>
        <dbReference type="Proteomes" id="UP000275385"/>
    </source>
</evidence>
<accession>A0A420YJ61</accession>
<evidence type="ECO:0000256" key="1">
    <source>
        <dbReference type="ARBA" id="ARBA00004123"/>
    </source>
</evidence>
<dbReference type="GO" id="GO:0002098">
    <property type="term" value="P:tRNA wobble uridine modification"/>
    <property type="evidence" value="ECO:0007669"/>
    <property type="project" value="InterPro"/>
</dbReference>
<dbReference type="Gene3D" id="3.40.50.300">
    <property type="entry name" value="P-loop containing nucleotide triphosphate hydrolases"/>
    <property type="match status" value="1"/>
</dbReference>
<evidence type="ECO:0000256" key="2">
    <source>
        <dbReference type="ARBA" id="ARBA00004496"/>
    </source>
</evidence>
<comment type="pathway">
    <text evidence="3">tRNA modification; 5-methoxycarbonylmethyl-2-thiouridine-tRNA biosynthesis.</text>
</comment>
<dbReference type="CDD" id="cd19496">
    <property type="entry name" value="Elp5"/>
    <property type="match status" value="1"/>
</dbReference>
<keyword evidence="7" id="KW-0819">tRNA processing</keyword>